<feature type="transmembrane region" description="Helical" evidence="4">
    <location>
        <begin position="603"/>
        <end position="625"/>
    </location>
</feature>
<dbReference type="EMBL" id="HACA01005219">
    <property type="protein sequence ID" value="CDW22580.1"/>
    <property type="molecule type" value="Transcribed_RNA"/>
</dbReference>
<keyword evidence="3" id="KW-0539">Nucleus</keyword>
<dbReference type="PANTHER" id="PTHR28608">
    <property type="entry name" value="INTEGRATOR COMPLEX SUBUNIT 2"/>
    <property type="match status" value="1"/>
</dbReference>
<evidence type="ECO:0000256" key="1">
    <source>
        <dbReference type="ARBA" id="ARBA00004123"/>
    </source>
</evidence>
<sequence length="641" mass="72901">MVINNNYPFRFTDEEIEHVMDLITIKVPIIPAGFKFVTLGLCMIIACNFLIGTPALESRAIAWLRWLVDDFESEAGNVEEMLLLMAIHFHSQQFSAVSELACTTLGMKIAIRNNNMTRIKHIFTQEVFTENVVAAHAIKVPVTDKLSCNNSGFLPVHCIHQLLKSRAFSKNKVPIKDWIYRQICASKTPLHPVMPSLIEVYVNSILVPASNRGTPSSNTPSVSGNLVDQTNEPISEQEVAQVFKSLKTTPGDDAFTSTSLAPQMLMLYYILLYDGVRLSYMKSIIASNRRILRYSQKLLSELPLKFLLRTAENKQNMFGGLFPQLLRLCSTHYPHLCAVNDWLENDESLQLSTSVSVSDPKSLTENDIIEAFSEIKVSPVKATLVLQRLLELSTRALWPFAEICIKQIQLLLEPGVPRQVLNLFRKLWFKFNSIFPRKLWVYTINSMRTDIDQIKLDVLVFDPLHVLRVSKRVFCIAPLLEILIYILRAALAASRTYLTQHMQNNPIIEKNPQSQVSNDQEREELKMALIITQESAAIQILLEAALLKSTKEEDGITGLKEIQCIVCSYLHEAFISDPHLAKLVHFQPPLVFTMASRRILKMFLMYSLDISVQCSLTVPFMVMVFSCLRVQDLYSTRDQKM</sequence>
<dbReference type="InterPro" id="IPR029321">
    <property type="entry name" value="INTS2"/>
</dbReference>
<keyword evidence="4" id="KW-1133">Transmembrane helix</keyword>
<dbReference type="Pfam" id="PF14750">
    <property type="entry name" value="INTS2"/>
    <property type="match status" value="1"/>
</dbReference>
<evidence type="ECO:0000256" key="2">
    <source>
        <dbReference type="ARBA" id="ARBA00006705"/>
    </source>
</evidence>
<comment type="similarity">
    <text evidence="2">Belongs to the Integrator subunit 2 family.</text>
</comment>
<evidence type="ECO:0000313" key="5">
    <source>
        <dbReference type="EMBL" id="CDW22580.1"/>
    </source>
</evidence>
<comment type="subcellular location">
    <subcellularLocation>
        <location evidence="1">Nucleus</location>
    </subcellularLocation>
</comment>
<dbReference type="PANTHER" id="PTHR28608:SF1">
    <property type="entry name" value="INTEGRATOR COMPLEX SUBUNIT 2"/>
    <property type="match status" value="1"/>
</dbReference>
<dbReference type="GO" id="GO:0032039">
    <property type="term" value="C:integrator complex"/>
    <property type="evidence" value="ECO:0007669"/>
    <property type="project" value="InterPro"/>
</dbReference>
<organism evidence="5">
    <name type="scientific">Lepeophtheirus salmonis</name>
    <name type="common">Salmon louse</name>
    <name type="synonym">Caligus salmonis</name>
    <dbReference type="NCBI Taxonomy" id="72036"/>
    <lineage>
        <taxon>Eukaryota</taxon>
        <taxon>Metazoa</taxon>
        <taxon>Ecdysozoa</taxon>
        <taxon>Arthropoda</taxon>
        <taxon>Crustacea</taxon>
        <taxon>Multicrustacea</taxon>
        <taxon>Hexanauplia</taxon>
        <taxon>Copepoda</taxon>
        <taxon>Siphonostomatoida</taxon>
        <taxon>Caligidae</taxon>
        <taxon>Lepeophtheirus</taxon>
    </lineage>
</organism>
<dbReference type="GO" id="GO:0034472">
    <property type="term" value="P:snRNA 3'-end processing"/>
    <property type="evidence" value="ECO:0007669"/>
    <property type="project" value="TreeGrafter"/>
</dbReference>
<keyword evidence="4" id="KW-0472">Membrane</keyword>
<keyword evidence="4" id="KW-0812">Transmembrane</keyword>
<dbReference type="PRINTS" id="PR02105">
    <property type="entry name" value="INTSUBUNIT2"/>
</dbReference>
<dbReference type="OrthoDB" id="70899at2759"/>
<evidence type="ECO:0008006" key="6">
    <source>
        <dbReference type="Google" id="ProtNLM"/>
    </source>
</evidence>
<accession>A0A0K2T9U2</accession>
<protein>
    <recommendedName>
        <fullName evidence="6">Integrator complex subunit 2</fullName>
    </recommendedName>
</protein>
<evidence type="ECO:0000256" key="4">
    <source>
        <dbReference type="SAM" id="Phobius"/>
    </source>
</evidence>
<dbReference type="AlphaFoldDB" id="A0A0K2T9U2"/>
<name>A0A0K2T9U2_LEPSM</name>
<evidence type="ECO:0000256" key="3">
    <source>
        <dbReference type="ARBA" id="ARBA00023242"/>
    </source>
</evidence>
<dbReference type="InterPro" id="IPR026236">
    <property type="entry name" value="Int2_metazoa"/>
</dbReference>
<proteinExistence type="inferred from homology"/>
<feature type="transmembrane region" description="Helical" evidence="4">
    <location>
        <begin position="29"/>
        <end position="51"/>
    </location>
</feature>
<reference evidence="5" key="1">
    <citation type="submission" date="2014-05" db="EMBL/GenBank/DDBJ databases">
        <authorList>
            <person name="Chronopoulou M."/>
        </authorList>
    </citation>
    <scope>NUCLEOTIDE SEQUENCE</scope>
    <source>
        <tissue evidence="5">Whole organism</tissue>
    </source>
</reference>